<name>A0A8E2JGP2_9PEZI</name>
<accession>A0A8E2JGP2</accession>
<evidence type="ECO:0000313" key="1">
    <source>
        <dbReference type="EMBL" id="OCK81828.1"/>
    </source>
</evidence>
<organism evidence="1 2">
    <name type="scientific">Lepidopterella palustris CBS 459.81</name>
    <dbReference type="NCBI Taxonomy" id="1314670"/>
    <lineage>
        <taxon>Eukaryota</taxon>
        <taxon>Fungi</taxon>
        <taxon>Dikarya</taxon>
        <taxon>Ascomycota</taxon>
        <taxon>Pezizomycotina</taxon>
        <taxon>Dothideomycetes</taxon>
        <taxon>Pleosporomycetidae</taxon>
        <taxon>Mytilinidiales</taxon>
        <taxon>Argynnaceae</taxon>
        <taxon>Lepidopterella</taxon>
    </lineage>
</organism>
<protein>
    <submittedName>
        <fullName evidence="1">Uncharacterized protein</fullName>
    </submittedName>
</protein>
<gene>
    <name evidence="1" type="ORF">K432DRAFT_424627</name>
</gene>
<dbReference type="Proteomes" id="UP000250266">
    <property type="component" value="Unassembled WGS sequence"/>
</dbReference>
<evidence type="ECO:0000313" key="2">
    <source>
        <dbReference type="Proteomes" id="UP000250266"/>
    </source>
</evidence>
<reference evidence="1 2" key="1">
    <citation type="journal article" date="2016" name="Nat. Commun.">
        <title>Ectomycorrhizal ecology is imprinted in the genome of the dominant symbiotic fungus Cenococcum geophilum.</title>
        <authorList>
            <consortium name="DOE Joint Genome Institute"/>
            <person name="Peter M."/>
            <person name="Kohler A."/>
            <person name="Ohm R.A."/>
            <person name="Kuo A."/>
            <person name="Krutzmann J."/>
            <person name="Morin E."/>
            <person name="Arend M."/>
            <person name="Barry K.W."/>
            <person name="Binder M."/>
            <person name="Choi C."/>
            <person name="Clum A."/>
            <person name="Copeland A."/>
            <person name="Grisel N."/>
            <person name="Haridas S."/>
            <person name="Kipfer T."/>
            <person name="LaButti K."/>
            <person name="Lindquist E."/>
            <person name="Lipzen A."/>
            <person name="Maire R."/>
            <person name="Meier B."/>
            <person name="Mihaltcheva S."/>
            <person name="Molinier V."/>
            <person name="Murat C."/>
            <person name="Poggeler S."/>
            <person name="Quandt C.A."/>
            <person name="Sperisen C."/>
            <person name="Tritt A."/>
            <person name="Tisserant E."/>
            <person name="Crous P.W."/>
            <person name="Henrissat B."/>
            <person name="Nehls U."/>
            <person name="Egli S."/>
            <person name="Spatafora J.W."/>
            <person name="Grigoriev I.V."/>
            <person name="Martin F.M."/>
        </authorList>
    </citation>
    <scope>NUCLEOTIDE SEQUENCE [LARGE SCALE GENOMIC DNA]</scope>
    <source>
        <strain evidence="1 2">CBS 459.81</strain>
    </source>
</reference>
<dbReference type="AlphaFoldDB" id="A0A8E2JGP2"/>
<keyword evidence="2" id="KW-1185">Reference proteome</keyword>
<proteinExistence type="predicted"/>
<sequence length="54" mass="6252">MIEERCWRCIILNDPCDSEDICKTCTDNSNKQHPNLECRRGMLANQVNDGFSCM</sequence>
<dbReference type="EMBL" id="KV744907">
    <property type="protein sequence ID" value="OCK81828.1"/>
    <property type="molecule type" value="Genomic_DNA"/>
</dbReference>